<name>A0A6J2JH74_BOMMA</name>
<evidence type="ECO:0000313" key="1">
    <source>
        <dbReference type="Proteomes" id="UP000504629"/>
    </source>
</evidence>
<dbReference type="KEGG" id="bman:114241666"/>
<keyword evidence="1" id="KW-1185">Reference proteome</keyword>
<dbReference type="GeneID" id="114241666"/>
<protein>
    <submittedName>
        <fullName evidence="2">Uncharacterized protein LOC114241666</fullName>
    </submittedName>
</protein>
<evidence type="ECO:0000313" key="2">
    <source>
        <dbReference type="RefSeq" id="XP_028028372.1"/>
    </source>
</evidence>
<reference evidence="2" key="1">
    <citation type="submission" date="2025-08" db="UniProtKB">
        <authorList>
            <consortium name="RefSeq"/>
        </authorList>
    </citation>
    <scope>IDENTIFICATION</scope>
    <source>
        <tissue evidence="2">Silk gland</tissue>
    </source>
</reference>
<gene>
    <name evidence="2" type="primary">LOC114241666</name>
</gene>
<dbReference type="RefSeq" id="XP_028028372.1">
    <property type="nucleotide sequence ID" value="XM_028172571.1"/>
</dbReference>
<organism evidence="1 2">
    <name type="scientific">Bombyx mandarina</name>
    <name type="common">Wild silk moth</name>
    <name type="synonym">Wild silkworm</name>
    <dbReference type="NCBI Taxonomy" id="7092"/>
    <lineage>
        <taxon>Eukaryota</taxon>
        <taxon>Metazoa</taxon>
        <taxon>Ecdysozoa</taxon>
        <taxon>Arthropoda</taxon>
        <taxon>Hexapoda</taxon>
        <taxon>Insecta</taxon>
        <taxon>Pterygota</taxon>
        <taxon>Neoptera</taxon>
        <taxon>Endopterygota</taxon>
        <taxon>Lepidoptera</taxon>
        <taxon>Glossata</taxon>
        <taxon>Ditrysia</taxon>
        <taxon>Bombycoidea</taxon>
        <taxon>Bombycidae</taxon>
        <taxon>Bombycinae</taxon>
        <taxon>Bombyx</taxon>
    </lineage>
</organism>
<sequence>MALFMKQDFTPPILSRRWLAIKFRPNMLIYSRHHVIAILESGLMFREDSVEVEQETPSPEEVWAVAGGSMGGWLTRGEAIISGGLVTAALIAFPPKSFDRRALLNAGTYLAMPILVRSAHRSRCGGSLGALVSNMREYLSLARRAAACLKEYRALHTDTAGVASVLESTHALLCRQQAGAAVLMSRASSSLLGNAPWLRGDLAWDAVAFGDTDNLMKIHHGFLVVQSTLLKHIALAHFLPSQYARKIYRNHNERLYWLHNVLIRHLNDEFVQNRDSLERMYRLLKNSGCRDIDNKRLGSAVVDNWAYSEVHTGVARTCLELKLALNKCNSLDMFFDSCASNDHNLDLDVIDKDLESIIDGITKCLSTMQSSQLRLKKLRGKLVEDATRQDGVDVTETLTVLKIEDRAPVVEDEVFYYVKTDEDVVAVQPVADLTTAPGEKEKEATKIVLGELRRILGKRESVMRERERRALVRTMPELKDLPEFPRQINYDDYVKSKGCIAKYKRKSKRKKLFKTYSISVNRNKNIKYLMLLRKYVNEDDIADVTYEANAKTNFKSKLLTFEWLKTKDNRKNKILIIIKWCKLTKCLNLIKNVAATSRDVAAESENESVNDTDTDSFKVTKKDLEMTSSSDSESESLLRDVRKNRVVRRKNYPRIRGNYNGSDESCRPIEYSLGTGLAMASVLQINSNAKMPSMAQEEIFIGDGEVSNDSGNDEES</sequence>
<dbReference type="Proteomes" id="UP000504629">
    <property type="component" value="Unplaced"/>
</dbReference>
<dbReference type="AlphaFoldDB" id="A0A6J2JH74"/>
<dbReference type="OrthoDB" id="21151at2759"/>
<accession>A0A6J2JH74</accession>
<proteinExistence type="predicted"/>